<organism evidence="2">
    <name type="scientific">viral metagenome</name>
    <dbReference type="NCBI Taxonomy" id="1070528"/>
    <lineage>
        <taxon>unclassified sequences</taxon>
        <taxon>metagenomes</taxon>
        <taxon>organismal metagenomes</taxon>
    </lineage>
</organism>
<sequence>MYKCTFAIIDLGIGLVYLDLFKYELAAYFYVPPSELKPQPVMVIEISCGVPGTEDVEFIEGSKAIEEYEAFITLLEQEHDVYSGNNFKV</sequence>
<protein>
    <submittedName>
        <fullName evidence="2">Uncharacterized protein</fullName>
    </submittedName>
</protein>
<dbReference type="EMBL" id="MT143775">
    <property type="protein sequence ID" value="QJB02335.1"/>
    <property type="molecule type" value="Genomic_DNA"/>
</dbReference>
<evidence type="ECO:0000313" key="3">
    <source>
        <dbReference type="EMBL" id="QJI03240.1"/>
    </source>
</evidence>
<reference evidence="2" key="1">
    <citation type="submission" date="2020-03" db="EMBL/GenBank/DDBJ databases">
        <title>The deep terrestrial virosphere.</title>
        <authorList>
            <person name="Holmfeldt K."/>
            <person name="Nilsson E."/>
            <person name="Simone D."/>
            <person name="Lopez-Fernandez M."/>
            <person name="Wu X."/>
            <person name="de Brujin I."/>
            <person name="Lundin D."/>
            <person name="Andersson A."/>
            <person name="Bertilsson S."/>
            <person name="Dopson M."/>
        </authorList>
    </citation>
    <scope>NUCLEOTIDE SEQUENCE</scope>
    <source>
        <strain evidence="1">MM171A01899</strain>
        <strain evidence="2">MM171B01365</strain>
        <strain evidence="3">TM448B04332</strain>
    </source>
</reference>
<evidence type="ECO:0000313" key="1">
    <source>
        <dbReference type="EMBL" id="QJA98370.1"/>
    </source>
</evidence>
<proteinExistence type="predicted"/>
<evidence type="ECO:0000313" key="2">
    <source>
        <dbReference type="EMBL" id="QJB02335.1"/>
    </source>
</evidence>
<gene>
    <name evidence="1" type="ORF">MM171A01899_0003</name>
    <name evidence="2" type="ORF">MM171B01365_0013</name>
    <name evidence="3" type="ORF">TM448B04332_0009</name>
</gene>
<dbReference type="AlphaFoldDB" id="A0A6M3M9Q2"/>
<dbReference type="EMBL" id="MT145070">
    <property type="protein sequence ID" value="QJI03240.1"/>
    <property type="molecule type" value="Genomic_DNA"/>
</dbReference>
<dbReference type="EMBL" id="MT143575">
    <property type="protein sequence ID" value="QJA98370.1"/>
    <property type="molecule type" value="Genomic_DNA"/>
</dbReference>
<accession>A0A6M3M9Q2</accession>
<name>A0A6M3M9Q2_9ZZZZ</name>